<sequence>MFAYADPVRMLGVAAEVARTEFAVVDLETTGFSPARGDRIVEIGVVRMRGTGEVLREWTTLLDPGRSVGASHVHRITAADVVGAPRFGQIAGELAGLLAGAVVVAHNASFEQRFLEAEFVAAGLAPPTLPALCTMRLAKASGLPLADHKLGTCCAHFGLTFPDAHAALADARVTARLLPLLLAGLGTRSLGLPVPPARAPESLSAPVLKPRRGFAPAR</sequence>
<keyword evidence="1" id="KW-0540">Nuclease</keyword>
<dbReference type="InterPro" id="IPR036397">
    <property type="entry name" value="RNaseH_sf"/>
</dbReference>
<dbReference type="SUPFAM" id="SSF53098">
    <property type="entry name" value="Ribonuclease H-like"/>
    <property type="match status" value="1"/>
</dbReference>
<evidence type="ECO:0000256" key="2">
    <source>
        <dbReference type="ARBA" id="ARBA00022801"/>
    </source>
</evidence>
<reference evidence="5 6" key="1">
    <citation type="submission" date="2017-03" db="EMBL/GenBank/DDBJ databases">
        <title>Draft genome sequence of Streptomyces scabrisporus NF3, endophyte isolated from Amphipterygium adstringens.</title>
        <authorList>
            <person name="Vazquez M."/>
            <person name="Ceapa C.D."/>
            <person name="Rodriguez Luna D."/>
            <person name="Sanchez Esquivel S."/>
        </authorList>
    </citation>
    <scope>NUCLEOTIDE SEQUENCE [LARGE SCALE GENOMIC DNA]</scope>
    <source>
        <strain evidence="5 6">NF3</strain>
    </source>
</reference>
<evidence type="ECO:0000256" key="3">
    <source>
        <dbReference type="ARBA" id="ARBA00022839"/>
    </source>
</evidence>
<dbReference type="FunFam" id="3.30.420.10:FF:000045">
    <property type="entry name" value="3'-5' exonuclease DinG"/>
    <property type="match status" value="1"/>
</dbReference>
<dbReference type="GO" id="GO:0003676">
    <property type="term" value="F:nucleic acid binding"/>
    <property type="evidence" value="ECO:0007669"/>
    <property type="project" value="InterPro"/>
</dbReference>
<evidence type="ECO:0000313" key="6">
    <source>
        <dbReference type="Proteomes" id="UP000190037"/>
    </source>
</evidence>
<name>A0A1T3P2P6_9ACTN</name>
<dbReference type="Proteomes" id="UP000190037">
    <property type="component" value="Unassembled WGS sequence"/>
</dbReference>
<dbReference type="SMART" id="SM00479">
    <property type="entry name" value="EXOIII"/>
    <property type="match status" value="1"/>
</dbReference>
<keyword evidence="3" id="KW-0269">Exonuclease</keyword>
<dbReference type="OrthoDB" id="190275at2"/>
<comment type="caution">
    <text evidence="5">The sequence shown here is derived from an EMBL/GenBank/DDBJ whole genome shotgun (WGS) entry which is preliminary data.</text>
</comment>
<dbReference type="GO" id="GO:0005829">
    <property type="term" value="C:cytosol"/>
    <property type="evidence" value="ECO:0007669"/>
    <property type="project" value="TreeGrafter"/>
</dbReference>
<evidence type="ECO:0000259" key="4">
    <source>
        <dbReference type="SMART" id="SM00479"/>
    </source>
</evidence>
<keyword evidence="2" id="KW-0378">Hydrolase</keyword>
<gene>
    <name evidence="5" type="ORF">B4N89_22670</name>
</gene>
<protein>
    <recommendedName>
        <fullName evidence="4">Exonuclease domain-containing protein</fullName>
    </recommendedName>
</protein>
<dbReference type="PANTHER" id="PTHR30231">
    <property type="entry name" value="DNA POLYMERASE III SUBUNIT EPSILON"/>
    <property type="match status" value="1"/>
</dbReference>
<dbReference type="AlphaFoldDB" id="A0A1T3P2P6"/>
<dbReference type="InterPro" id="IPR012337">
    <property type="entry name" value="RNaseH-like_sf"/>
</dbReference>
<dbReference type="RefSeq" id="WP_078977662.1">
    <property type="nucleotide sequence ID" value="NZ_MWQN01000001.1"/>
</dbReference>
<dbReference type="GO" id="GO:0008408">
    <property type="term" value="F:3'-5' exonuclease activity"/>
    <property type="evidence" value="ECO:0007669"/>
    <property type="project" value="TreeGrafter"/>
</dbReference>
<dbReference type="STRING" id="159449.B4N89_22670"/>
<keyword evidence="6" id="KW-1185">Reference proteome</keyword>
<dbReference type="eggNOG" id="COG0847">
    <property type="taxonomic scope" value="Bacteria"/>
</dbReference>
<evidence type="ECO:0000256" key="1">
    <source>
        <dbReference type="ARBA" id="ARBA00022722"/>
    </source>
</evidence>
<dbReference type="EMBL" id="MWQN01000001">
    <property type="protein sequence ID" value="OPC83368.1"/>
    <property type="molecule type" value="Genomic_DNA"/>
</dbReference>
<dbReference type="Gene3D" id="3.30.420.10">
    <property type="entry name" value="Ribonuclease H-like superfamily/Ribonuclease H"/>
    <property type="match status" value="1"/>
</dbReference>
<dbReference type="CDD" id="cd06127">
    <property type="entry name" value="DEDDh"/>
    <property type="match status" value="1"/>
</dbReference>
<dbReference type="PANTHER" id="PTHR30231:SF4">
    <property type="entry name" value="PROTEIN NEN2"/>
    <property type="match status" value="1"/>
</dbReference>
<dbReference type="Pfam" id="PF00929">
    <property type="entry name" value="RNase_T"/>
    <property type="match status" value="1"/>
</dbReference>
<evidence type="ECO:0000313" key="5">
    <source>
        <dbReference type="EMBL" id="OPC83368.1"/>
    </source>
</evidence>
<proteinExistence type="predicted"/>
<dbReference type="InterPro" id="IPR013520">
    <property type="entry name" value="Ribonucl_H"/>
</dbReference>
<feature type="domain" description="Exonuclease" evidence="4">
    <location>
        <begin position="21"/>
        <end position="187"/>
    </location>
</feature>
<organism evidence="5 6">
    <name type="scientific">Embleya scabrispora</name>
    <dbReference type="NCBI Taxonomy" id="159449"/>
    <lineage>
        <taxon>Bacteria</taxon>
        <taxon>Bacillati</taxon>
        <taxon>Actinomycetota</taxon>
        <taxon>Actinomycetes</taxon>
        <taxon>Kitasatosporales</taxon>
        <taxon>Streptomycetaceae</taxon>
        <taxon>Embleya</taxon>
    </lineage>
</organism>
<accession>A0A1T3P2P6</accession>